<evidence type="ECO:0000256" key="5">
    <source>
        <dbReference type="ARBA" id="ARBA00023242"/>
    </source>
</evidence>
<evidence type="ECO:0000256" key="4">
    <source>
        <dbReference type="ARBA" id="ARBA00022833"/>
    </source>
</evidence>
<evidence type="ECO:0000256" key="2">
    <source>
        <dbReference type="ARBA" id="ARBA00022737"/>
    </source>
</evidence>
<protein>
    <recommendedName>
        <fullName evidence="8">C2H2-type domain-containing protein</fullName>
    </recommendedName>
</protein>
<dbReference type="SMART" id="SM00355">
    <property type="entry name" value="ZnF_C2H2"/>
    <property type="match status" value="2"/>
</dbReference>
<dbReference type="SUPFAM" id="SSF57667">
    <property type="entry name" value="beta-beta-alpha zinc fingers"/>
    <property type="match status" value="1"/>
</dbReference>
<dbReference type="PROSITE" id="PS00028">
    <property type="entry name" value="ZINC_FINGER_C2H2_1"/>
    <property type="match status" value="1"/>
</dbReference>
<keyword evidence="3 6" id="KW-0863">Zinc-finger</keyword>
<accession>A0A7S1T8G6</accession>
<evidence type="ECO:0000256" key="3">
    <source>
        <dbReference type="ARBA" id="ARBA00022771"/>
    </source>
</evidence>
<name>A0A7S1T8G6_9RHOD</name>
<reference evidence="9" key="1">
    <citation type="submission" date="2021-01" db="EMBL/GenBank/DDBJ databases">
        <authorList>
            <person name="Corre E."/>
            <person name="Pelletier E."/>
            <person name="Niang G."/>
            <person name="Scheremetjew M."/>
            <person name="Finn R."/>
            <person name="Kale V."/>
            <person name="Holt S."/>
            <person name="Cochrane G."/>
            <person name="Meng A."/>
            <person name="Brown T."/>
            <person name="Cohen L."/>
        </authorList>
    </citation>
    <scope>NUCLEOTIDE SEQUENCE</scope>
    <source>
        <strain evidence="9">SAG 36.94</strain>
    </source>
</reference>
<dbReference type="GO" id="GO:0008270">
    <property type="term" value="F:zinc ion binding"/>
    <property type="evidence" value="ECO:0007669"/>
    <property type="project" value="UniProtKB-KW"/>
</dbReference>
<dbReference type="PANTHER" id="PTHR24393">
    <property type="entry name" value="ZINC FINGER PROTEIN"/>
    <property type="match status" value="1"/>
</dbReference>
<dbReference type="EMBL" id="HBGH01003418">
    <property type="protein sequence ID" value="CAD9228710.1"/>
    <property type="molecule type" value="Transcribed_RNA"/>
</dbReference>
<evidence type="ECO:0000256" key="1">
    <source>
        <dbReference type="ARBA" id="ARBA00022723"/>
    </source>
</evidence>
<keyword evidence="1" id="KW-0479">Metal-binding</keyword>
<feature type="region of interest" description="Disordered" evidence="7">
    <location>
        <begin position="147"/>
        <end position="172"/>
    </location>
</feature>
<feature type="domain" description="C2H2-type" evidence="8">
    <location>
        <begin position="79"/>
        <end position="106"/>
    </location>
</feature>
<dbReference type="PROSITE" id="PS50157">
    <property type="entry name" value="ZINC_FINGER_C2H2_2"/>
    <property type="match status" value="2"/>
</dbReference>
<dbReference type="Gene3D" id="3.30.160.60">
    <property type="entry name" value="Classic Zinc Finger"/>
    <property type="match status" value="2"/>
</dbReference>
<gene>
    <name evidence="9" type="ORF">CCAE0312_LOCUS1856</name>
</gene>
<sequence length="230" mass="26567">MNFSRDQERNKMMHPRENGVDQAVDDVFGLLMAEPMVGSGSSDQDGGFLALRWEPVMDPSNDGSEPVEILEATREKKKYSCSTCGRLFSWRQNRNTHMRLHTNRMPHSCKGCGKKFKWCSSVKSHRRKCQLFIEKTREDEILEKATVSSEDPRLDELSENATTSSEEQADPLRFSDLSWTSTEWSLEPGYSGQDDSPWESSPDWESRKLETELVLEKPIWAIEECTWNMF</sequence>
<keyword evidence="4" id="KW-0862">Zinc</keyword>
<dbReference type="InterPro" id="IPR036236">
    <property type="entry name" value="Znf_C2H2_sf"/>
</dbReference>
<evidence type="ECO:0000256" key="6">
    <source>
        <dbReference type="PROSITE-ProRule" id="PRU00042"/>
    </source>
</evidence>
<dbReference type="GO" id="GO:0000978">
    <property type="term" value="F:RNA polymerase II cis-regulatory region sequence-specific DNA binding"/>
    <property type="evidence" value="ECO:0007669"/>
    <property type="project" value="TreeGrafter"/>
</dbReference>
<evidence type="ECO:0000259" key="8">
    <source>
        <dbReference type="PROSITE" id="PS50157"/>
    </source>
</evidence>
<proteinExistence type="predicted"/>
<dbReference type="InterPro" id="IPR013087">
    <property type="entry name" value="Znf_C2H2_type"/>
</dbReference>
<evidence type="ECO:0000313" key="9">
    <source>
        <dbReference type="EMBL" id="CAD9228710.1"/>
    </source>
</evidence>
<feature type="domain" description="C2H2-type" evidence="8">
    <location>
        <begin position="107"/>
        <end position="136"/>
    </location>
</feature>
<evidence type="ECO:0000256" key="7">
    <source>
        <dbReference type="SAM" id="MobiDB-lite"/>
    </source>
</evidence>
<keyword evidence="2" id="KW-0677">Repeat</keyword>
<organism evidence="9">
    <name type="scientific">Compsopogon caeruleus</name>
    <dbReference type="NCBI Taxonomy" id="31354"/>
    <lineage>
        <taxon>Eukaryota</taxon>
        <taxon>Rhodophyta</taxon>
        <taxon>Compsopogonophyceae</taxon>
        <taxon>Compsopogonales</taxon>
        <taxon>Compsopogonaceae</taxon>
        <taxon>Compsopogon</taxon>
    </lineage>
</organism>
<dbReference type="GO" id="GO:0001228">
    <property type="term" value="F:DNA-binding transcription activator activity, RNA polymerase II-specific"/>
    <property type="evidence" value="ECO:0007669"/>
    <property type="project" value="TreeGrafter"/>
</dbReference>
<dbReference type="PANTHER" id="PTHR24393:SF34">
    <property type="entry name" value="PR_SET DOMAIN 13"/>
    <property type="match status" value="1"/>
</dbReference>
<dbReference type="AlphaFoldDB" id="A0A7S1T8G6"/>
<dbReference type="FunFam" id="3.30.160.60:FF:000110">
    <property type="entry name" value="Zinc finger protein-like"/>
    <property type="match status" value="1"/>
</dbReference>
<keyword evidence="5" id="KW-0539">Nucleus</keyword>
<dbReference type="GO" id="GO:0005634">
    <property type="term" value="C:nucleus"/>
    <property type="evidence" value="ECO:0007669"/>
    <property type="project" value="TreeGrafter"/>
</dbReference>